<evidence type="ECO:0000313" key="1">
    <source>
        <dbReference type="EMBL" id="OMJ68338.1"/>
    </source>
</evidence>
<keyword evidence="2" id="KW-1185">Reference proteome</keyword>
<organism evidence="1 2">
    <name type="scientific">Stentor coeruleus</name>
    <dbReference type="NCBI Taxonomy" id="5963"/>
    <lineage>
        <taxon>Eukaryota</taxon>
        <taxon>Sar</taxon>
        <taxon>Alveolata</taxon>
        <taxon>Ciliophora</taxon>
        <taxon>Postciliodesmatophora</taxon>
        <taxon>Heterotrichea</taxon>
        <taxon>Heterotrichida</taxon>
        <taxon>Stentoridae</taxon>
        <taxon>Stentor</taxon>
    </lineage>
</organism>
<dbReference type="EMBL" id="MPUH01001347">
    <property type="protein sequence ID" value="OMJ68338.1"/>
    <property type="molecule type" value="Genomic_DNA"/>
</dbReference>
<accession>A0A1R2AUZ7</accession>
<dbReference type="AlphaFoldDB" id="A0A1R2AUZ7"/>
<sequence length="492" mass="57392">MNELQGIITKLEGEVATILYSTENASQNYDTEINSFEIEGIKHCSEEEKRLYVKIDASIKIVYENNIGKILITKPELYTLFGKIDSVNEEAGTICVSVFKEEGLYISPIYSVFIENQPVNWETVRNYMNFPVEILMNRNSCVKVTFITKIPFEILATYHSINEKYLFLQTKYIKYRVLSSSCFYSTFKNSIETKKLEKMQGKTVKIIVCLSAYRVEFENPIKKQNLSIDLAKEKRPNNKNQGMRVFFADYLQELKKFKDLLQWRMYSNEDINYDLQFTIYIGMLETFLLTNDCENIQRLLKCNKKFYKQLEAIIKADYIFNQFYNWIEKEFEELKVYAKENIKPGIDFEQISQEYPVSFNVFAVIKDNVMNSFYGRIDKNPVINLLIIDNFSAVIYSPNDLIADGFDIHGNETGQRTPKNDRYTCVSGLNENSFYHLLKFMSQTIEKHSRNSSQSSVKDDCYIVSKITDMISDDNKTAIDAVIKQVLLTGRK</sequence>
<proteinExistence type="predicted"/>
<comment type="caution">
    <text evidence="1">The sequence shown here is derived from an EMBL/GenBank/DDBJ whole genome shotgun (WGS) entry which is preliminary data.</text>
</comment>
<name>A0A1R2AUZ7_9CILI</name>
<gene>
    <name evidence="1" type="ORF">SteCoe_34246</name>
</gene>
<protein>
    <submittedName>
        <fullName evidence="1">Uncharacterized protein</fullName>
    </submittedName>
</protein>
<dbReference type="Proteomes" id="UP000187209">
    <property type="component" value="Unassembled WGS sequence"/>
</dbReference>
<reference evidence="1 2" key="1">
    <citation type="submission" date="2016-11" db="EMBL/GenBank/DDBJ databases">
        <title>The macronuclear genome of Stentor coeruleus: a giant cell with tiny introns.</title>
        <authorList>
            <person name="Slabodnick M."/>
            <person name="Ruby J.G."/>
            <person name="Reiff S.B."/>
            <person name="Swart E.C."/>
            <person name="Gosai S."/>
            <person name="Prabakaran S."/>
            <person name="Witkowska E."/>
            <person name="Larue G.E."/>
            <person name="Fisher S."/>
            <person name="Freeman R.M."/>
            <person name="Gunawardena J."/>
            <person name="Chu W."/>
            <person name="Stover N.A."/>
            <person name="Gregory B.D."/>
            <person name="Nowacki M."/>
            <person name="Derisi J."/>
            <person name="Roy S.W."/>
            <person name="Marshall W.F."/>
            <person name="Sood P."/>
        </authorList>
    </citation>
    <scope>NUCLEOTIDE SEQUENCE [LARGE SCALE GENOMIC DNA]</scope>
    <source>
        <strain evidence="1">WM001</strain>
    </source>
</reference>
<evidence type="ECO:0000313" key="2">
    <source>
        <dbReference type="Proteomes" id="UP000187209"/>
    </source>
</evidence>